<proteinExistence type="inferred from homology"/>
<dbReference type="InterPro" id="IPR001851">
    <property type="entry name" value="ABC_transp_permease"/>
</dbReference>
<comment type="similarity">
    <text evidence="8">Belongs to the binding-protein-dependent transport system permease family. LivHM subfamily.</text>
</comment>
<feature type="transmembrane region" description="Helical" evidence="9">
    <location>
        <begin position="141"/>
        <end position="161"/>
    </location>
</feature>
<keyword evidence="5" id="KW-0029">Amino-acid transport</keyword>
<evidence type="ECO:0000256" key="5">
    <source>
        <dbReference type="ARBA" id="ARBA00022970"/>
    </source>
</evidence>
<evidence type="ECO:0000256" key="3">
    <source>
        <dbReference type="ARBA" id="ARBA00022475"/>
    </source>
</evidence>
<name>A0ABS0ETN7_9BURK</name>
<dbReference type="Pfam" id="PF02653">
    <property type="entry name" value="BPD_transp_2"/>
    <property type="match status" value="1"/>
</dbReference>
<sequence>MLGNALGVLFDGIAYGGLLFLISIGLSITMGLMNFINLAHGAFAMVGGYVSVISLSALGVPFLASLPLAFLVGALVGIVLEKLLYRRLYKAHALDQVLFSIGLTFMSVATAAYFFGPSQQPVSLPEYLRGQVSVFGLDVGAYRLFLIGVVILIAAALGLLLEKTKFGAQIRASVDNQQAAAGLGINVNKVFSLTFALGSGMAALGGALGIDVLGLDPTFPFKYMVYFLLVVSVGGVGTIRGPLIGAMILGIFDVSGKYYVPDIGAFVIYGLMVILLIAFPAGLLGKRK</sequence>
<evidence type="ECO:0000256" key="2">
    <source>
        <dbReference type="ARBA" id="ARBA00022448"/>
    </source>
</evidence>
<evidence type="ECO:0000256" key="8">
    <source>
        <dbReference type="ARBA" id="ARBA00037998"/>
    </source>
</evidence>
<reference evidence="10 11" key="1">
    <citation type="submission" date="2020-11" db="EMBL/GenBank/DDBJ databases">
        <title>WGS of Herminiimonas contaminans strain Marseille-Q4544 isolated from planarians Schmidtea mediterranea.</title>
        <authorList>
            <person name="Kangale L."/>
        </authorList>
    </citation>
    <scope>NUCLEOTIDE SEQUENCE [LARGE SCALE GENOMIC DNA]</scope>
    <source>
        <strain evidence="10 11">Marseille-Q4544</strain>
    </source>
</reference>
<keyword evidence="11" id="KW-1185">Reference proteome</keyword>
<dbReference type="PANTHER" id="PTHR11795:SF442">
    <property type="entry name" value="ABC TRANSPORTER ATP-BINDING PROTEIN"/>
    <property type="match status" value="1"/>
</dbReference>
<accession>A0ABS0ETN7</accession>
<keyword evidence="2" id="KW-0813">Transport</keyword>
<dbReference type="RefSeq" id="WP_195875678.1">
    <property type="nucleotide sequence ID" value="NZ_JADOEL010000008.1"/>
</dbReference>
<dbReference type="EMBL" id="JADOEL010000008">
    <property type="protein sequence ID" value="MBF8178212.1"/>
    <property type="molecule type" value="Genomic_DNA"/>
</dbReference>
<protein>
    <submittedName>
        <fullName evidence="10">Branched-chain amino acid ABC transporter permease</fullName>
    </submittedName>
</protein>
<feature type="transmembrane region" description="Helical" evidence="9">
    <location>
        <begin position="225"/>
        <end position="251"/>
    </location>
</feature>
<comment type="subcellular location">
    <subcellularLocation>
        <location evidence="1">Cell membrane</location>
        <topology evidence="1">Multi-pass membrane protein</topology>
    </subcellularLocation>
</comment>
<evidence type="ECO:0000256" key="7">
    <source>
        <dbReference type="ARBA" id="ARBA00023136"/>
    </source>
</evidence>
<feature type="transmembrane region" description="Helical" evidence="9">
    <location>
        <begin position="97"/>
        <end position="116"/>
    </location>
</feature>
<comment type="caution">
    <text evidence="10">The sequence shown here is derived from an EMBL/GenBank/DDBJ whole genome shotgun (WGS) entry which is preliminary data.</text>
</comment>
<evidence type="ECO:0000256" key="9">
    <source>
        <dbReference type="SAM" id="Phobius"/>
    </source>
</evidence>
<evidence type="ECO:0000256" key="6">
    <source>
        <dbReference type="ARBA" id="ARBA00022989"/>
    </source>
</evidence>
<evidence type="ECO:0000313" key="11">
    <source>
        <dbReference type="Proteomes" id="UP000657372"/>
    </source>
</evidence>
<keyword evidence="4 9" id="KW-0812">Transmembrane</keyword>
<evidence type="ECO:0000256" key="1">
    <source>
        <dbReference type="ARBA" id="ARBA00004651"/>
    </source>
</evidence>
<dbReference type="InterPro" id="IPR052157">
    <property type="entry name" value="BCAA_transport_permease"/>
</dbReference>
<feature type="transmembrane region" description="Helical" evidence="9">
    <location>
        <begin position="66"/>
        <end position="85"/>
    </location>
</feature>
<feature type="transmembrane region" description="Helical" evidence="9">
    <location>
        <begin position="12"/>
        <end position="35"/>
    </location>
</feature>
<dbReference type="Proteomes" id="UP000657372">
    <property type="component" value="Unassembled WGS sequence"/>
</dbReference>
<feature type="transmembrane region" description="Helical" evidence="9">
    <location>
        <begin position="263"/>
        <end position="284"/>
    </location>
</feature>
<gene>
    <name evidence="10" type="ORF">IXC47_11005</name>
</gene>
<evidence type="ECO:0000313" key="10">
    <source>
        <dbReference type="EMBL" id="MBF8178212.1"/>
    </source>
</evidence>
<dbReference type="PANTHER" id="PTHR11795">
    <property type="entry name" value="BRANCHED-CHAIN AMINO ACID TRANSPORT SYSTEM PERMEASE PROTEIN LIVH"/>
    <property type="match status" value="1"/>
</dbReference>
<keyword evidence="6 9" id="KW-1133">Transmembrane helix</keyword>
<keyword evidence="7 9" id="KW-0472">Membrane</keyword>
<organism evidence="10 11">
    <name type="scientific">Herminiimonas contaminans</name>
    <dbReference type="NCBI Taxonomy" id="1111140"/>
    <lineage>
        <taxon>Bacteria</taxon>
        <taxon>Pseudomonadati</taxon>
        <taxon>Pseudomonadota</taxon>
        <taxon>Betaproteobacteria</taxon>
        <taxon>Burkholderiales</taxon>
        <taxon>Oxalobacteraceae</taxon>
        <taxon>Herminiimonas</taxon>
    </lineage>
</organism>
<keyword evidence="3" id="KW-1003">Cell membrane</keyword>
<feature type="transmembrane region" description="Helical" evidence="9">
    <location>
        <begin position="42"/>
        <end position="60"/>
    </location>
</feature>
<evidence type="ECO:0000256" key="4">
    <source>
        <dbReference type="ARBA" id="ARBA00022692"/>
    </source>
</evidence>
<dbReference type="CDD" id="cd06582">
    <property type="entry name" value="TM_PBP1_LivH_like"/>
    <property type="match status" value="1"/>
</dbReference>